<evidence type="ECO:0000313" key="3">
    <source>
        <dbReference type="Proteomes" id="UP000830167"/>
    </source>
</evidence>
<evidence type="ECO:0008006" key="4">
    <source>
        <dbReference type="Google" id="ProtNLM"/>
    </source>
</evidence>
<evidence type="ECO:0000256" key="1">
    <source>
        <dbReference type="SAM" id="Phobius"/>
    </source>
</evidence>
<keyword evidence="1" id="KW-1133">Transmembrane helix</keyword>
<keyword evidence="3" id="KW-1185">Reference proteome</keyword>
<gene>
    <name evidence="2" type="ORF">LSG31_07060</name>
</gene>
<evidence type="ECO:0000313" key="2">
    <source>
        <dbReference type="EMBL" id="UOF91988.1"/>
    </source>
</evidence>
<keyword evidence="1" id="KW-0812">Transmembrane</keyword>
<sequence length="361" mass="40231">MKVLRFNRNTLQFPKKDFDMVKEGVISLVISGVVIVGLSALWGAPYRAAVTNQEIAQKSPILIERAALGDLDGSGTIASYGPPYNNGWNRQENGVQSIGSFHPQTWWGTPYPIDAAKTDVLTPLHMLANASDNQQLQSALQTYQSASVKQQQTWDSNLSKALKKANVENGNVVIPRGNYGPVALMMNDELSLAKSGMLSGILDRSSNQGVYRWNVQNDLLFLQGKTLHQIAGKINMKGEQWGINHDEQAYPGPWWLTPYTFLYQIPPWSTSSAGDELAAYTIAVLFAILLFVPWIPGLNKLPRLLSIHRLIWRDWYKRLESDNTCANCPLRESCRQEFRNSKQAVVKSGFAPACYQNGSNS</sequence>
<feature type="transmembrane region" description="Helical" evidence="1">
    <location>
        <begin position="21"/>
        <end position="44"/>
    </location>
</feature>
<accession>A0ABY4CNK6</accession>
<keyword evidence="1" id="KW-0472">Membrane</keyword>
<organism evidence="2 3">
    <name type="scientific">Fodinisporobacter ferrooxydans</name>
    <dbReference type="NCBI Taxonomy" id="2901836"/>
    <lineage>
        <taxon>Bacteria</taxon>
        <taxon>Bacillati</taxon>
        <taxon>Bacillota</taxon>
        <taxon>Bacilli</taxon>
        <taxon>Bacillales</taxon>
        <taxon>Alicyclobacillaceae</taxon>
        <taxon>Fodinisporobacter</taxon>
    </lineage>
</organism>
<dbReference type="RefSeq" id="WP_347438672.1">
    <property type="nucleotide sequence ID" value="NZ_CP089291.1"/>
</dbReference>
<reference evidence="2" key="1">
    <citation type="submission" date="2021-12" db="EMBL/GenBank/DDBJ databases">
        <title>Alicyclobacillaceae gen. nov., sp. nov., isolated from chalcocite enrichment system.</title>
        <authorList>
            <person name="Jiang Z."/>
        </authorList>
    </citation>
    <scope>NUCLEOTIDE SEQUENCE</scope>
    <source>
        <strain evidence="2">MYW30-H2</strain>
    </source>
</reference>
<dbReference type="EMBL" id="CP089291">
    <property type="protein sequence ID" value="UOF91988.1"/>
    <property type="molecule type" value="Genomic_DNA"/>
</dbReference>
<name>A0ABY4CNK6_9BACL</name>
<proteinExistence type="predicted"/>
<feature type="transmembrane region" description="Helical" evidence="1">
    <location>
        <begin position="277"/>
        <end position="295"/>
    </location>
</feature>
<protein>
    <recommendedName>
        <fullName evidence="4">Cytochrome B6</fullName>
    </recommendedName>
</protein>
<dbReference type="Proteomes" id="UP000830167">
    <property type="component" value="Chromosome"/>
</dbReference>